<dbReference type="PANTHER" id="PTHR11909">
    <property type="entry name" value="CASEIN KINASE-RELATED"/>
    <property type="match status" value="1"/>
</dbReference>
<evidence type="ECO:0000259" key="2">
    <source>
        <dbReference type="PROSITE" id="PS50011"/>
    </source>
</evidence>
<protein>
    <recommendedName>
        <fullName evidence="1">non-specific serine/threonine protein kinase</fullName>
        <ecNumber evidence="1">2.7.11.1</ecNumber>
    </recommendedName>
</protein>
<sequence length="299" mass="34739">MSRIRKGDQISHFIFGDLIAKGGYGRVYKCTIEGNPKNQYYAIKVVPNSGAKSLENEKNILHEIKDDWPLFPEIVHHACCASFYYIAMEYISFSLDKIKIPDIRDLRLLKIYSVSLKTLECIKSLHDHDIVHRDIKPANFLIRQNKSICLIDFGLSMHYKINGRHIDDGIGEVAGTPLYQSARSHKGYICSRRDDMESWIYSLLFLYKKGDPDIELWENLDESEMNHKKRPIAKQQLSKIPPFNDIFDKICLLNFRTQPDYEDYKSRIIDEILKMNYTLEQVLDLDLIESSDEGCCSVC</sequence>
<reference evidence="3 4" key="1">
    <citation type="submission" date="2024-04" db="EMBL/GenBank/DDBJ databases">
        <title>Tritrichomonas musculus Genome.</title>
        <authorList>
            <person name="Alves-Ferreira E."/>
            <person name="Grigg M."/>
            <person name="Lorenzi H."/>
            <person name="Galac M."/>
        </authorList>
    </citation>
    <scope>NUCLEOTIDE SEQUENCE [LARGE SCALE GENOMIC DNA]</scope>
    <source>
        <strain evidence="3 4">EAF2021</strain>
    </source>
</reference>
<evidence type="ECO:0000256" key="1">
    <source>
        <dbReference type="ARBA" id="ARBA00012513"/>
    </source>
</evidence>
<gene>
    <name evidence="3" type="ORF">M9Y10_008158</name>
</gene>
<feature type="domain" description="Protein kinase" evidence="2">
    <location>
        <begin position="13"/>
        <end position="299"/>
    </location>
</feature>
<dbReference type="PROSITE" id="PS50011">
    <property type="entry name" value="PROTEIN_KINASE_DOM"/>
    <property type="match status" value="1"/>
</dbReference>
<dbReference type="InterPro" id="IPR000719">
    <property type="entry name" value="Prot_kinase_dom"/>
</dbReference>
<evidence type="ECO:0000313" key="4">
    <source>
        <dbReference type="Proteomes" id="UP001470230"/>
    </source>
</evidence>
<dbReference type="Gene3D" id="1.10.510.10">
    <property type="entry name" value="Transferase(Phosphotransferase) domain 1"/>
    <property type="match status" value="1"/>
</dbReference>
<organism evidence="3 4">
    <name type="scientific">Tritrichomonas musculus</name>
    <dbReference type="NCBI Taxonomy" id="1915356"/>
    <lineage>
        <taxon>Eukaryota</taxon>
        <taxon>Metamonada</taxon>
        <taxon>Parabasalia</taxon>
        <taxon>Tritrichomonadida</taxon>
        <taxon>Tritrichomonadidae</taxon>
        <taxon>Tritrichomonas</taxon>
    </lineage>
</organism>
<accession>A0ABR2IZQ1</accession>
<comment type="caution">
    <text evidence="3">The sequence shown here is derived from an EMBL/GenBank/DDBJ whole genome shotgun (WGS) entry which is preliminary data.</text>
</comment>
<dbReference type="InterPro" id="IPR011009">
    <property type="entry name" value="Kinase-like_dom_sf"/>
</dbReference>
<dbReference type="InterPro" id="IPR008271">
    <property type="entry name" value="Ser/Thr_kinase_AS"/>
</dbReference>
<dbReference type="EMBL" id="JAPFFF010000014">
    <property type="protein sequence ID" value="KAK8870280.1"/>
    <property type="molecule type" value="Genomic_DNA"/>
</dbReference>
<dbReference type="PROSITE" id="PS00108">
    <property type="entry name" value="PROTEIN_KINASE_ST"/>
    <property type="match status" value="1"/>
</dbReference>
<dbReference type="Proteomes" id="UP001470230">
    <property type="component" value="Unassembled WGS sequence"/>
</dbReference>
<dbReference type="EC" id="2.7.11.1" evidence="1"/>
<evidence type="ECO:0000313" key="3">
    <source>
        <dbReference type="EMBL" id="KAK8870280.1"/>
    </source>
</evidence>
<dbReference type="SMART" id="SM00220">
    <property type="entry name" value="S_TKc"/>
    <property type="match status" value="1"/>
</dbReference>
<dbReference type="InterPro" id="IPR050235">
    <property type="entry name" value="CK1_Ser-Thr_kinase"/>
</dbReference>
<dbReference type="Pfam" id="PF00069">
    <property type="entry name" value="Pkinase"/>
    <property type="match status" value="1"/>
</dbReference>
<keyword evidence="4" id="KW-1185">Reference proteome</keyword>
<dbReference type="SUPFAM" id="SSF56112">
    <property type="entry name" value="Protein kinase-like (PK-like)"/>
    <property type="match status" value="1"/>
</dbReference>
<name>A0ABR2IZQ1_9EUKA</name>
<proteinExistence type="predicted"/>